<feature type="region of interest" description="Disordered" evidence="1">
    <location>
        <begin position="902"/>
        <end position="992"/>
    </location>
</feature>
<feature type="region of interest" description="Disordered" evidence="1">
    <location>
        <begin position="398"/>
        <end position="430"/>
    </location>
</feature>
<feature type="region of interest" description="Disordered" evidence="1">
    <location>
        <begin position="702"/>
        <end position="726"/>
    </location>
</feature>
<feature type="compositionally biased region" description="Basic and acidic residues" evidence="1">
    <location>
        <begin position="120"/>
        <end position="139"/>
    </location>
</feature>
<feature type="compositionally biased region" description="Polar residues" evidence="1">
    <location>
        <begin position="64"/>
        <end position="73"/>
    </location>
</feature>
<gene>
    <name evidence="3" type="ORF">AMELA_G00211540</name>
</gene>
<organism evidence="3 4">
    <name type="scientific">Ameiurus melas</name>
    <name type="common">Black bullhead</name>
    <name type="synonym">Silurus melas</name>
    <dbReference type="NCBI Taxonomy" id="219545"/>
    <lineage>
        <taxon>Eukaryota</taxon>
        <taxon>Metazoa</taxon>
        <taxon>Chordata</taxon>
        <taxon>Craniata</taxon>
        <taxon>Vertebrata</taxon>
        <taxon>Euteleostomi</taxon>
        <taxon>Actinopterygii</taxon>
        <taxon>Neopterygii</taxon>
        <taxon>Teleostei</taxon>
        <taxon>Ostariophysi</taxon>
        <taxon>Siluriformes</taxon>
        <taxon>Ictaluridae</taxon>
        <taxon>Ameiurus</taxon>
    </lineage>
</organism>
<dbReference type="PANTHER" id="PTHR22443:SF14">
    <property type="entry name" value="KAT8 REGULATORY NSL COMPLEX SUBUNIT 1"/>
    <property type="match status" value="1"/>
</dbReference>
<feature type="compositionally biased region" description="Polar residues" evidence="1">
    <location>
        <begin position="840"/>
        <end position="858"/>
    </location>
</feature>
<feature type="region of interest" description="Disordered" evidence="1">
    <location>
        <begin position="60"/>
        <end position="148"/>
    </location>
</feature>
<evidence type="ECO:0000259" key="2">
    <source>
        <dbReference type="PROSITE" id="PS52052"/>
    </source>
</evidence>
<feature type="domain" description="PEHE" evidence="2">
    <location>
        <begin position="751"/>
        <end position="882"/>
    </location>
</feature>
<keyword evidence="4" id="KW-1185">Reference proteome</keyword>
<feature type="compositionally biased region" description="Polar residues" evidence="1">
    <location>
        <begin position="190"/>
        <end position="199"/>
    </location>
</feature>
<name>A0A7J6A712_AMEME</name>
<feature type="compositionally biased region" description="Basic and acidic residues" evidence="1">
    <location>
        <begin position="301"/>
        <end position="310"/>
    </location>
</feature>
<feature type="region of interest" description="Disordered" evidence="1">
    <location>
        <begin position="767"/>
        <end position="792"/>
    </location>
</feature>
<protein>
    <recommendedName>
        <fullName evidence="2">PEHE domain-containing protein</fullName>
    </recommendedName>
</protein>
<feature type="region of interest" description="Disordered" evidence="1">
    <location>
        <begin position="269"/>
        <end position="327"/>
    </location>
</feature>
<feature type="compositionally biased region" description="Polar residues" evidence="1">
    <location>
        <begin position="914"/>
        <end position="924"/>
    </location>
</feature>
<dbReference type="GO" id="GO:0044545">
    <property type="term" value="C:NSL complex"/>
    <property type="evidence" value="ECO:0007669"/>
    <property type="project" value="TreeGrafter"/>
</dbReference>
<dbReference type="EMBL" id="JAAGNN010000018">
    <property type="protein sequence ID" value="KAF4077749.1"/>
    <property type="molecule type" value="Genomic_DNA"/>
</dbReference>
<dbReference type="InterPro" id="IPR026180">
    <property type="entry name" value="NSL1"/>
</dbReference>
<dbReference type="PROSITE" id="PS52052">
    <property type="entry name" value="PEHE"/>
    <property type="match status" value="1"/>
</dbReference>
<dbReference type="AlphaFoldDB" id="A0A7J6A712"/>
<accession>A0A7J6A712</accession>
<feature type="compositionally biased region" description="Basic residues" evidence="1">
    <location>
        <begin position="643"/>
        <end position="656"/>
    </location>
</feature>
<dbReference type="Proteomes" id="UP000593565">
    <property type="component" value="Unassembled WGS sequence"/>
</dbReference>
<dbReference type="PANTHER" id="PTHR22443">
    <property type="entry name" value="NON-SPECIFIC LETHAL 1, ISOFORM M"/>
    <property type="match status" value="1"/>
</dbReference>
<feature type="compositionally biased region" description="Low complexity" evidence="1">
    <location>
        <begin position="487"/>
        <end position="498"/>
    </location>
</feature>
<reference evidence="3 4" key="1">
    <citation type="submission" date="2020-02" db="EMBL/GenBank/DDBJ databases">
        <title>A chromosome-scale genome assembly of the black bullhead catfish (Ameiurus melas).</title>
        <authorList>
            <person name="Wen M."/>
            <person name="Zham M."/>
            <person name="Cabau C."/>
            <person name="Klopp C."/>
            <person name="Donnadieu C."/>
            <person name="Roques C."/>
            <person name="Bouchez O."/>
            <person name="Lampietro C."/>
            <person name="Jouanno E."/>
            <person name="Herpin A."/>
            <person name="Louis A."/>
            <person name="Berthelot C."/>
            <person name="Parey E."/>
            <person name="Roest-Crollius H."/>
            <person name="Braasch I."/>
            <person name="Postlethwait J."/>
            <person name="Robinson-Rechavi M."/>
            <person name="Echchiki A."/>
            <person name="Begum T."/>
            <person name="Montfort J."/>
            <person name="Schartl M."/>
            <person name="Bobe J."/>
            <person name="Guiguen Y."/>
        </authorList>
    </citation>
    <scope>NUCLEOTIDE SEQUENCE [LARGE SCALE GENOMIC DNA]</scope>
    <source>
        <strain evidence="3">M_S1</strain>
        <tissue evidence="3">Blood</tissue>
    </source>
</reference>
<feature type="region of interest" description="Disordered" evidence="1">
    <location>
        <begin position="172"/>
        <end position="215"/>
    </location>
</feature>
<dbReference type="Pfam" id="PF15275">
    <property type="entry name" value="PEHE"/>
    <property type="match status" value="1"/>
</dbReference>
<evidence type="ECO:0000313" key="4">
    <source>
        <dbReference type="Proteomes" id="UP000593565"/>
    </source>
</evidence>
<feature type="region of interest" description="Disordered" evidence="1">
    <location>
        <begin position="825"/>
        <end position="859"/>
    </location>
</feature>
<dbReference type="SMART" id="SM01300">
    <property type="entry name" value="PEHE"/>
    <property type="match status" value="1"/>
</dbReference>
<feature type="compositionally biased region" description="Low complexity" evidence="1">
    <location>
        <begin position="517"/>
        <end position="532"/>
    </location>
</feature>
<feature type="region of interest" description="Disordered" evidence="1">
    <location>
        <begin position="485"/>
        <end position="533"/>
    </location>
</feature>
<evidence type="ECO:0000313" key="3">
    <source>
        <dbReference type="EMBL" id="KAF4077749.1"/>
    </source>
</evidence>
<dbReference type="InterPro" id="IPR029332">
    <property type="entry name" value="PEHE_dom"/>
</dbReference>
<feature type="compositionally biased region" description="Polar residues" evidence="1">
    <location>
        <begin position="612"/>
        <end position="622"/>
    </location>
</feature>
<proteinExistence type="predicted"/>
<evidence type="ECO:0000256" key="1">
    <source>
        <dbReference type="SAM" id="MobiDB-lite"/>
    </source>
</evidence>
<feature type="compositionally biased region" description="Low complexity" evidence="1">
    <location>
        <begin position="955"/>
        <end position="978"/>
    </location>
</feature>
<dbReference type="GO" id="GO:0035035">
    <property type="term" value="F:histone acetyltransferase binding"/>
    <property type="evidence" value="ECO:0007669"/>
    <property type="project" value="TreeGrafter"/>
</dbReference>
<sequence length="992" mass="107309">MYYYCNRTTMSASAAWSGAEGPQSCCGGGGGGGGELVNGNGGGEITEARAISEWESATCDPADTTRSASTDGTITREREHGAARGLSRCCRRSAAPGGGGDPRGGNIDEEDGGVRSPRCTGEHGARRGVCETGAREARNSEAAVSKRRGCSYSGASKRACFSGTNTAEEAALHCGGSDPDSGTGSGSEAPVQNTAGSRQSRGETFTRRRRGDFSKGAVADGSLSFTCGTKRAGGVINGERRGCRTAKGRVRLRRVRSFLASTERSSANGVPVAQLSDRGHCKHRPQQKPQFGVAASSSHGARADEAESGTRRPAVNGGPHARVAGPWSRQVVETKKRQVHLGERTDTLWRRLHAVQVKQVERHVTQQLGDLRRAAVAPNPAELRRLARSCSDVLRTAGGALDSDHTASSSGGGSDSEEEEEGGRRRRRAGRHVSVFMSRERQWMRERAWLGSRWVWLQAQVSELEYGIRALTELYTHLRQGKVSQSRAVRPVPVTPLRAPRPPPQDCRFRKRVSQDSAPSSRTPHSPTSSAARARPLLRHCRQRLIRLECCPALASKAVTMPCCCEPPAVCVLCGPPHPPAEGTSAWTRRKGPGQRIHPVLSMPSDDDRGEQTTAAHCTTPTLAGRRSHSAMRWTGEATSSRVGRRGQGRQKAGRVRRKVICPRQTNMLPPLFNTSGGSNCRTPRGVASPGFLHQQVADLSHLPGLPAPTDTPAQPSRRRRGESPFDIDNLVMPLGLAGLGARVQKLQYKEIITPSWRELDSVWGVSERHVRSDGPRTNRSDAGEGLGHKGDVEDLSDGVFLKRHAIWESRERSRWGSWARRRHRGRSSSCHGDGKSCRGTEQASCSPEPRQGQSSPCNLFCPAADDPFYRMEDEQQSVQPWESRSFPLLEEELRWLRDDEEAELEEDACAASGRSQSTDSGISVGSLELSPRTPQPHQLHSGGHKPAVSTTQDPDSTLPCLTPPSLSSLPSLSAPRNPSDHRVNRVDASPP</sequence>
<comment type="caution">
    <text evidence="3">The sequence shown here is derived from an EMBL/GenBank/DDBJ whole genome shotgun (WGS) entry which is preliminary data.</text>
</comment>
<feature type="region of interest" description="Disordered" evidence="1">
    <location>
        <begin position="583"/>
        <end position="656"/>
    </location>
</feature>